<comment type="caution">
    <text evidence="1">The sequence shown here is derived from an EMBL/GenBank/DDBJ whole genome shotgun (WGS) entry which is preliminary data.</text>
</comment>
<dbReference type="AlphaFoldDB" id="A0A9D4CLI3"/>
<gene>
    <name evidence="1" type="ORF">DPMN_052307</name>
</gene>
<dbReference type="EMBL" id="JAIWYP010000012">
    <property type="protein sequence ID" value="KAH3726440.1"/>
    <property type="molecule type" value="Genomic_DNA"/>
</dbReference>
<organism evidence="1 2">
    <name type="scientific">Dreissena polymorpha</name>
    <name type="common">Zebra mussel</name>
    <name type="synonym">Mytilus polymorpha</name>
    <dbReference type="NCBI Taxonomy" id="45954"/>
    <lineage>
        <taxon>Eukaryota</taxon>
        <taxon>Metazoa</taxon>
        <taxon>Spiralia</taxon>
        <taxon>Lophotrochozoa</taxon>
        <taxon>Mollusca</taxon>
        <taxon>Bivalvia</taxon>
        <taxon>Autobranchia</taxon>
        <taxon>Heteroconchia</taxon>
        <taxon>Euheterodonta</taxon>
        <taxon>Imparidentia</taxon>
        <taxon>Neoheterodontei</taxon>
        <taxon>Myida</taxon>
        <taxon>Dreissenoidea</taxon>
        <taxon>Dreissenidae</taxon>
        <taxon>Dreissena</taxon>
    </lineage>
</organism>
<evidence type="ECO:0000313" key="1">
    <source>
        <dbReference type="EMBL" id="KAH3726440.1"/>
    </source>
</evidence>
<reference evidence="1" key="1">
    <citation type="journal article" date="2019" name="bioRxiv">
        <title>The Genome of the Zebra Mussel, Dreissena polymorpha: A Resource for Invasive Species Research.</title>
        <authorList>
            <person name="McCartney M.A."/>
            <person name="Auch B."/>
            <person name="Kono T."/>
            <person name="Mallez S."/>
            <person name="Zhang Y."/>
            <person name="Obille A."/>
            <person name="Becker A."/>
            <person name="Abrahante J.E."/>
            <person name="Garbe J."/>
            <person name="Badalamenti J.P."/>
            <person name="Herman A."/>
            <person name="Mangelson H."/>
            <person name="Liachko I."/>
            <person name="Sullivan S."/>
            <person name="Sone E.D."/>
            <person name="Koren S."/>
            <person name="Silverstein K.A.T."/>
            <person name="Beckman K.B."/>
            <person name="Gohl D.M."/>
        </authorList>
    </citation>
    <scope>NUCLEOTIDE SEQUENCE</scope>
    <source>
        <strain evidence="1">Duluth1</strain>
        <tissue evidence="1">Whole animal</tissue>
    </source>
</reference>
<dbReference type="Proteomes" id="UP000828390">
    <property type="component" value="Unassembled WGS sequence"/>
</dbReference>
<accession>A0A9D4CLI3</accession>
<protein>
    <submittedName>
        <fullName evidence="1">Uncharacterized protein</fullName>
    </submittedName>
</protein>
<reference evidence="1" key="2">
    <citation type="submission" date="2020-11" db="EMBL/GenBank/DDBJ databases">
        <authorList>
            <person name="McCartney M.A."/>
            <person name="Auch B."/>
            <person name="Kono T."/>
            <person name="Mallez S."/>
            <person name="Becker A."/>
            <person name="Gohl D.M."/>
            <person name="Silverstein K.A.T."/>
            <person name="Koren S."/>
            <person name="Bechman K.B."/>
            <person name="Herman A."/>
            <person name="Abrahante J.E."/>
            <person name="Garbe J."/>
        </authorList>
    </citation>
    <scope>NUCLEOTIDE SEQUENCE</scope>
    <source>
        <strain evidence="1">Duluth1</strain>
        <tissue evidence="1">Whole animal</tissue>
    </source>
</reference>
<sequence>MSVPSILTGVPFMYCDTLGISVNGGVAVYCCCETADEVITSPDTGPGMCTDVWNRLFT</sequence>
<keyword evidence="2" id="KW-1185">Reference proteome</keyword>
<evidence type="ECO:0000313" key="2">
    <source>
        <dbReference type="Proteomes" id="UP000828390"/>
    </source>
</evidence>
<name>A0A9D4CLI3_DREPO</name>
<proteinExistence type="predicted"/>